<dbReference type="GO" id="GO:0009252">
    <property type="term" value="P:peptidoglycan biosynthetic process"/>
    <property type="evidence" value="ECO:0007669"/>
    <property type="project" value="UniProtKB-UniRule"/>
</dbReference>
<dbReference type="InterPro" id="IPR036635">
    <property type="entry name" value="MurB_C_sf"/>
</dbReference>
<keyword evidence="11 19" id="KW-0521">NADP</keyword>
<evidence type="ECO:0000256" key="14">
    <source>
        <dbReference type="ARBA" id="ARBA00023002"/>
    </source>
</evidence>
<evidence type="ECO:0000256" key="11">
    <source>
        <dbReference type="ARBA" id="ARBA00022857"/>
    </source>
</evidence>
<evidence type="ECO:0000256" key="7">
    <source>
        <dbReference type="ARBA" id="ARBA00022490"/>
    </source>
</evidence>
<evidence type="ECO:0000256" key="8">
    <source>
        <dbReference type="ARBA" id="ARBA00022618"/>
    </source>
</evidence>
<dbReference type="SUPFAM" id="SSF56176">
    <property type="entry name" value="FAD-binding/transporter-associated domain-like"/>
    <property type="match status" value="1"/>
</dbReference>
<feature type="active site" evidence="19">
    <location>
        <position position="163"/>
    </location>
</feature>
<comment type="subcellular location">
    <subcellularLocation>
        <location evidence="3 19">Cytoplasm</location>
    </subcellularLocation>
</comment>
<evidence type="ECO:0000256" key="4">
    <source>
        <dbReference type="ARBA" id="ARBA00004752"/>
    </source>
</evidence>
<feature type="active site" description="Proton donor" evidence="19">
    <location>
        <position position="237"/>
    </location>
</feature>
<reference evidence="22" key="1">
    <citation type="submission" date="2023-03" db="EMBL/GenBank/DDBJ databases">
        <title>Andean soil-derived lignocellulolytic bacterial consortium as a source of novel taxa and putative plastic-active enzymes.</title>
        <authorList>
            <person name="Diaz-Garcia L."/>
            <person name="Chuvochina M."/>
            <person name="Feuerriegel G."/>
            <person name="Bunk B."/>
            <person name="Sproer C."/>
            <person name="Streit W.R."/>
            <person name="Rodriguez L.M."/>
            <person name="Overmann J."/>
            <person name="Jimenez D.J."/>
        </authorList>
    </citation>
    <scope>NUCLEOTIDE SEQUENCE</scope>
    <source>
        <strain evidence="22">MAG 7</strain>
    </source>
</reference>
<evidence type="ECO:0000259" key="21">
    <source>
        <dbReference type="Pfam" id="PF02873"/>
    </source>
</evidence>
<comment type="pathway">
    <text evidence="4 19">Cell wall biogenesis; peptidoglycan biosynthesis.</text>
</comment>
<evidence type="ECO:0000256" key="13">
    <source>
        <dbReference type="ARBA" id="ARBA00022984"/>
    </source>
</evidence>
<dbReference type="InterPro" id="IPR016169">
    <property type="entry name" value="FAD-bd_PCMH_sub2"/>
</dbReference>
<dbReference type="InterPro" id="IPR011601">
    <property type="entry name" value="MurB_C"/>
</dbReference>
<dbReference type="GO" id="GO:0008360">
    <property type="term" value="P:regulation of cell shape"/>
    <property type="evidence" value="ECO:0007669"/>
    <property type="project" value="UniProtKB-KW"/>
</dbReference>
<dbReference type="GO" id="GO:0005829">
    <property type="term" value="C:cytosol"/>
    <property type="evidence" value="ECO:0007669"/>
    <property type="project" value="TreeGrafter"/>
</dbReference>
<proteinExistence type="inferred from homology"/>
<comment type="function">
    <text evidence="2 19">Cell wall formation.</text>
</comment>
<evidence type="ECO:0000256" key="16">
    <source>
        <dbReference type="ARBA" id="ARBA00023316"/>
    </source>
</evidence>
<dbReference type="GO" id="GO:0051301">
    <property type="term" value="P:cell division"/>
    <property type="evidence" value="ECO:0007669"/>
    <property type="project" value="UniProtKB-KW"/>
</dbReference>
<evidence type="ECO:0000256" key="12">
    <source>
        <dbReference type="ARBA" id="ARBA00022960"/>
    </source>
</evidence>
<sequence length="337" mass="37150">MINIQQNSSLRPYNTMGIDVPARYFSTFSSTEELQELLAIAGDQQPLILGGGSNILLTQPVDGYVFRNALRGFEVVKEDEQFVYVKAGAGEQWHQFVQYCISHNLGGVENLSLIPGLVGASPMQNIGAYGVEIKDVFFDLEALHIADGVVRRFSLEECAFGYRESVFKRQYKGQYIILNVTYRLCKSPVFNTRYGAIAQELEAMGVQDLSLQAVSQAVINIRRSKLPDPAVIGNAGSFFKNPSIPASEYTELQGKYPAIVGYANADGTVKIAAGWLIEQCGWKGVRRGDAGCHERQALVLVNYGNATGKEIYALSEEIVQSVKSRFGVDLEREVNIV</sequence>
<evidence type="ECO:0000256" key="17">
    <source>
        <dbReference type="ARBA" id="ARBA00031026"/>
    </source>
</evidence>
<keyword evidence="8 19" id="KW-0132">Cell division</keyword>
<evidence type="ECO:0000256" key="2">
    <source>
        <dbReference type="ARBA" id="ARBA00003921"/>
    </source>
</evidence>
<evidence type="ECO:0000256" key="18">
    <source>
        <dbReference type="ARBA" id="ARBA00048914"/>
    </source>
</evidence>
<dbReference type="GO" id="GO:0050660">
    <property type="term" value="F:flavin adenine dinucleotide binding"/>
    <property type="evidence" value="ECO:0007669"/>
    <property type="project" value="InterPro"/>
</dbReference>
<dbReference type="SUPFAM" id="SSF56194">
    <property type="entry name" value="Uridine diphospho-N-Acetylenolpyruvylglucosamine reductase, MurB, C-terminal domain"/>
    <property type="match status" value="1"/>
</dbReference>
<dbReference type="Gene3D" id="3.90.78.10">
    <property type="entry name" value="UDP-N-acetylenolpyruvoylglucosamine reductase, C-terminal domain"/>
    <property type="match status" value="1"/>
</dbReference>
<dbReference type="Pfam" id="PF02873">
    <property type="entry name" value="MurB_C"/>
    <property type="match status" value="1"/>
</dbReference>
<evidence type="ECO:0000313" key="23">
    <source>
        <dbReference type="Proteomes" id="UP001220610"/>
    </source>
</evidence>
<evidence type="ECO:0000256" key="1">
    <source>
        <dbReference type="ARBA" id="ARBA00001974"/>
    </source>
</evidence>
<organism evidence="22 23">
    <name type="scientific">Candidatus Pseudobacter hemicellulosilyticus</name>
    <dbReference type="NCBI Taxonomy" id="3121375"/>
    <lineage>
        <taxon>Bacteria</taxon>
        <taxon>Pseudomonadati</taxon>
        <taxon>Bacteroidota</taxon>
        <taxon>Chitinophagia</taxon>
        <taxon>Chitinophagales</taxon>
        <taxon>Chitinophagaceae</taxon>
        <taxon>Pseudobacter</taxon>
    </lineage>
</organism>
<evidence type="ECO:0000256" key="9">
    <source>
        <dbReference type="ARBA" id="ARBA00022630"/>
    </source>
</evidence>
<protein>
    <recommendedName>
        <fullName evidence="6 19">UDP-N-acetylenolpyruvoylglucosamine reductase</fullName>
        <ecNumber evidence="5 19">1.3.1.98</ecNumber>
    </recommendedName>
    <alternativeName>
        <fullName evidence="17 19">UDP-N-acetylmuramate dehydrogenase</fullName>
    </alternativeName>
</protein>
<evidence type="ECO:0000256" key="6">
    <source>
        <dbReference type="ARBA" id="ARBA00015188"/>
    </source>
</evidence>
<keyword evidence="14 19" id="KW-0560">Oxidoreductase</keyword>
<dbReference type="InterPro" id="IPR003170">
    <property type="entry name" value="MurB"/>
</dbReference>
<evidence type="ECO:0000256" key="5">
    <source>
        <dbReference type="ARBA" id="ARBA00012518"/>
    </source>
</evidence>
<keyword evidence="12 19" id="KW-0133">Cell shape</keyword>
<dbReference type="EMBL" id="CP119311">
    <property type="protein sequence ID" value="WEK34204.1"/>
    <property type="molecule type" value="Genomic_DNA"/>
</dbReference>
<evidence type="ECO:0000256" key="10">
    <source>
        <dbReference type="ARBA" id="ARBA00022827"/>
    </source>
</evidence>
<evidence type="ECO:0000259" key="20">
    <source>
        <dbReference type="Pfam" id="PF01565"/>
    </source>
</evidence>
<dbReference type="PANTHER" id="PTHR21071">
    <property type="entry name" value="UDP-N-ACETYLENOLPYRUVOYLGLUCOSAMINE REDUCTASE"/>
    <property type="match status" value="1"/>
</dbReference>
<keyword evidence="16 19" id="KW-0961">Cell wall biogenesis/degradation</keyword>
<comment type="similarity">
    <text evidence="19">Belongs to the MurB family.</text>
</comment>
<dbReference type="HAMAP" id="MF_00037">
    <property type="entry name" value="MurB"/>
    <property type="match status" value="1"/>
</dbReference>
<dbReference type="PANTHER" id="PTHR21071:SF4">
    <property type="entry name" value="UDP-N-ACETYLENOLPYRUVOYLGLUCOSAMINE REDUCTASE"/>
    <property type="match status" value="1"/>
</dbReference>
<dbReference type="Proteomes" id="UP001220610">
    <property type="component" value="Chromosome"/>
</dbReference>
<gene>
    <name evidence="19 22" type="primary">murB</name>
    <name evidence="22" type="ORF">P0Y53_17085</name>
</gene>
<evidence type="ECO:0000256" key="15">
    <source>
        <dbReference type="ARBA" id="ARBA00023306"/>
    </source>
</evidence>
<comment type="cofactor">
    <cofactor evidence="1 19">
        <name>FAD</name>
        <dbReference type="ChEBI" id="CHEBI:57692"/>
    </cofactor>
</comment>
<dbReference type="NCBIfam" id="NF000755">
    <property type="entry name" value="PRK00046.1"/>
    <property type="match status" value="1"/>
</dbReference>
<dbReference type="Pfam" id="PF01565">
    <property type="entry name" value="FAD_binding_4"/>
    <property type="match status" value="1"/>
</dbReference>
<dbReference type="NCBIfam" id="TIGR00179">
    <property type="entry name" value="murB"/>
    <property type="match status" value="1"/>
</dbReference>
<accession>A0AAJ6BFY4</accession>
<dbReference type="Gene3D" id="3.30.465.10">
    <property type="match status" value="1"/>
</dbReference>
<dbReference type="Gene3D" id="3.30.43.10">
    <property type="entry name" value="Uridine Diphospho-n-acetylenolpyruvylglucosamine Reductase, domain 2"/>
    <property type="match status" value="1"/>
</dbReference>
<evidence type="ECO:0000256" key="3">
    <source>
        <dbReference type="ARBA" id="ARBA00004496"/>
    </source>
</evidence>
<dbReference type="GO" id="GO:0008762">
    <property type="term" value="F:UDP-N-acetylmuramate dehydrogenase activity"/>
    <property type="evidence" value="ECO:0007669"/>
    <property type="project" value="UniProtKB-UniRule"/>
</dbReference>
<name>A0AAJ6BFY4_9BACT</name>
<comment type="catalytic activity">
    <reaction evidence="18 19">
        <text>UDP-N-acetyl-alpha-D-muramate + NADP(+) = UDP-N-acetyl-3-O-(1-carboxyvinyl)-alpha-D-glucosamine + NADPH + H(+)</text>
        <dbReference type="Rhea" id="RHEA:12248"/>
        <dbReference type="ChEBI" id="CHEBI:15378"/>
        <dbReference type="ChEBI" id="CHEBI:57783"/>
        <dbReference type="ChEBI" id="CHEBI:58349"/>
        <dbReference type="ChEBI" id="CHEBI:68483"/>
        <dbReference type="ChEBI" id="CHEBI:70757"/>
        <dbReference type="EC" id="1.3.1.98"/>
    </reaction>
</comment>
<keyword evidence="10 19" id="KW-0274">FAD</keyword>
<feature type="domain" description="FAD linked oxidase N-terminal" evidence="20">
    <location>
        <begin position="27"/>
        <end position="153"/>
    </location>
</feature>
<keyword evidence="15 19" id="KW-0131">Cell cycle</keyword>
<dbReference type="InterPro" id="IPR016167">
    <property type="entry name" value="FAD-bd_PCMH_sub1"/>
</dbReference>
<dbReference type="InterPro" id="IPR036318">
    <property type="entry name" value="FAD-bd_PCMH-like_sf"/>
</dbReference>
<dbReference type="EC" id="1.3.1.98" evidence="5 19"/>
<dbReference type="AlphaFoldDB" id="A0AAJ6BFY4"/>
<feature type="domain" description="UDP-N-acetylenolpyruvoylglucosamine reductase C-terminal" evidence="21">
    <location>
        <begin position="214"/>
        <end position="337"/>
    </location>
</feature>
<dbReference type="InterPro" id="IPR006094">
    <property type="entry name" value="Oxid_FAD_bind_N"/>
</dbReference>
<keyword evidence="9 19" id="KW-0285">Flavoprotein</keyword>
<evidence type="ECO:0000313" key="22">
    <source>
        <dbReference type="EMBL" id="WEK34204.1"/>
    </source>
</evidence>
<evidence type="ECO:0000256" key="19">
    <source>
        <dbReference type="HAMAP-Rule" id="MF_00037"/>
    </source>
</evidence>
<dbReference type="GO" id="GO:0071555">
    <property type="term" value="P:cell wall organization"/>
    <property type="evidence" value="ECO:0007669"/>
    <property type="project" value="UniProtKB-KW"/>
</dbReference>
<keyword evidence="13 19" id="KW-0573">Peptidoglycan synthesis</keyword>
<feature type="active site" evidence="19">
    <location>
        <position position="333"/>
    </location>
</feature>
<keyword evidence="7 19" id="KW-0963">Cytoplasm</keyword>